<dbReference type="PANTHER" id="PTHR13327:SF0">
    <property type="entry name" value="NADH DEHYDROGENASE [UBIQUINONE] 1 BETA SUBCOMPLEX SUBUNIT 11, MITOCHONDRIAL"/>
    <property type="match status" value="1"/>
</dbReference>
<evidence type="ECO:0000256" key="5">
    <source>
        <dbReference type="ARBA" id="ARBA00022448"/>
    </source>
</evidence>
<sequence length="73" mass="8735">MLLSCHTKPFTLPVLYHLFRPNLREWAFREAYMEMERREKLGLPYISKDLIDPEKVKLVLPTDEELGDFEIIV</sequence>
<keyword evidence="7" id="KW-0812">Transmembrane</keyword>
<keyword evidence="5" id="KW-0813">Transport</keyword>
<dbReference type="OrthoDB" id="5917019at2759"/>
<dbReference type="GO" id="GO:0005743">
    <property type="term" value="C:mitochondrial inner membrane"/>
    <property type="evidence" value="ECO:0007669"/>
    <property type="project" value="UniProtKB-SubCell"/>
</dbReference>
<evidence type="ECO:0000256" key="4">
    <source>
        <dbReference type="ARBA" id="ARBA00018632"/>
    </source>
</evidence>
<evidence type="ECO:0000256" key="14">
    <source>
        <dbReference type="ARBA" id="ARBA00030753"/>
    </source>
</evidence>
<gene>
    <name evidence="17" type="ORF">SBAD_LOCUS6872</name>
</gene>
<dbReference type="Proteomes" id="UP000270296">
    <property type="component" value="Unassembled WGS sequence"/>
</dbReference>
<proteinExistence type="inferred from homology"/>
<name>A0A183ITC3_9BILA</name>
<keyword evidence="10" id="KW-0249">Electron transport</keyword>
<evidence type="ECO:0000256" key="9">
    <source>
        <dbReference type="ARBA" id="ARBA00022946"/>
    </source>
</evidence>
<organism evidence="19">
    <name type="scientific">Soboliphyme baturini</name>
    <dbReference type="NCBI Taxonomy" id="241478"/>
    <lineage>
        <taxon>Eukaryota</taxon>
        <taxon>Metazoa</taxon>
        <taxon>Ecdysozoa</taxon>
        <taxon>Nematoda</taxon>
        <taxon>Enoplea</taxon>
        <taxon>Dorylaimia</taxon>
        <taxon>Dioctophymatida</taxon>
        <taxon>Dioctophymatoidea</taxon>
        <taxon>Soboliphymatidae</taxon>
        <taxon>Soboliphyme</taxon>
    </lineage>
</organism>
<evidence type="ECO:0000256" key="12">
    <source>
        <dbReference type="ARBA" id="ARBA00023128"/>
    </source>
</evidence>
<evidence type="ECO:0000256" key="2">
    <source>
        <dbReference type="ARBA" id="ARBA00004434"/>
    </source>
</evidence>
<dbReference type="AlphaFoldDB" id="A0A183ITC3"/>
<keyword evidence="8" id="KW-0999">Mitochondrion inner membrane</keyword>
<reference evidence="19" key="1">
    <citation type="submission" date="2016-06" db="UniProtKB">
        <authorList>
            <consortium name="WormBaseParasite"/>
        </authorList>
    </citation>
    <scope>IDENTIFICATION</scope>
</reference>
<evidence type="ECO:0000313" key="18">
    <source>
        <dbReference type="Proteomes" id="UP000270296"/>
    </source>
</evidence>
<evidence type="ECO:0000256" key="7">
    <source>
        <dbReference type="ARBA" id="ARBA00022692"/>
    </source>
</evidence>
<dbReference type="Pfam" id="PF10183">
    <property type="entry name" value="ESSS"/>
    <property type="match status" value="1"/>
</dbReference>
<keyword evidence="6" id="KW-0679">Respiratory chain</keyword>
<evidence type="ECO:0000256" key="3">
    <source>
        <dbReference type="ARBA" id="ARBA00008915"/>
    </source>
</evidence>
<comment type="similarity">
    <text evidence="3">Belongs to the complex I NDUFB11 subunit family.</text>
</comment>
<evidence type="ECO:0000313" key="19">
    <source>
        <dbReference type="WBParaSite" id="SBAD_0000713501-mRNA-1"/>
    </source>
</evidence>
<evidence type="ECO:0000256" key="6">
    <source>
        <dbReference type="ARBA" id="ARBA00022660"/>
    </source>
</evidence>
<evidence type="ECO:0000256" key="15">
    <source>
        <dbReference type="ARBA" id="ARBA00031387"/>
    </source>
</evidence>
<accession>A0A183ITC3</accession>
<dbReference type="PANTHER" id="PTHR13327">
    <property type="entry name" value="NADH-UBIQUINONE OXIDOREDUCTASE ESSS SUBUNIT, MITOCHONDRIAL PRECURSOR"/>
    <property type="match status" value="1"/>
</dbReference>
<dbReference type="WBParaSite" id="SBAD_0000713501-mRNA-1">
    <property type="protein sequence ID" value="SBAD_0000713501-mRNA-1"/>
    <property type="gene ID" value="SBAD_0000713501"/>
</dbReference>
<evidence type="ECO:0000256" key="8">
    <source>
        <dbReference type="ARBA" id="ARBA00022792"/>
    </source>
</evidence>
<keyword evidence="11" id="KW-1133">Transmembrane helix</keyword>
<evidence type="ECO:0000313" key="17">
    <source>
        <dbReference type="EMBL" id="VDP11027.1"/>
    </source>
</evidence>
<evidence type="ECO:0000256" key="1">
    <source>
        <dbReference type="ARBA" id="ARBA00003195"/>
    </source>
</evidence>
<evidence type="ECO:0000256" key="13">
    <source>
        <dbReference type="ARBA" id="ARBA00023136"/>
    </source>
</evidence>
<reference evidence="17 18" key="2">
    <citation type="submission" date="2018-11" db="EMBL/GenBank/DDBJ databases">
        <authorList>
            <consortium name="Pathogen Informatics"/>
        </authorList>
    </citation>
    <scope>NUCLEOTIDE SEQUENCE [LARGE SCALE GENOMIC DNA]</scope>
</reference>
<keyword evidence="9" id="KW-0809">Transit peptide</keyword>
<evidence type="ECO:0000256" key="11">
    <source>
        <dbReference type="ARBA" id="ARBA00022989"/>
    </source>
</evidence>
<evidence type="ECO:0000256" key="10">
    <source>
        <dbReference type="ARBA" id="ARBA00022982"/>
    </source>
</evidence>
<keyword evidence="12" id="KW-0496">Mitochondrion</keyword>
<keyword evidence="18" id="KW-1185">Reference proteome</keyword>
<protein>
    <recommendedName>
        <fullName evidence="4">NADH dehydrogenase [ubiquinone] 1 beta subcomplex subunit 11, mitochondrial</fullName>
    </recommendedName>
    <alternativeName>
        <fullName evidence="15">Complex I-ESSS</fullName>
    </alternativeName>
    <alternativeName>
        <fullName evidence="14">NADH-ubiquinone oxidoreductase ESSS subunit</fullName>
    </alternativeName>
</protein>
<dbReference type="InterPro" id="IPR019329">
    <property type="entry name" value="NADH_UbQ_OxRdtase_ESSS_su"/>
</dbReference>
<comment type="function">
    <text evidence="1">Accessory subunit of the mitochondrial membrane respiratory chain NADH dehydrogenase (Complex I), that is believed not to be involved in catalysis. Complex I functions in the transfer of electrons from NADH to the respiratory chain. The immediate electron acceptor for the enzyme is believed to be ubiquinone.</text>
</comment>
<keyword evidence="13" id="KW-0472">Membrane</keyword>
<comment type="subunit">
    <text evidence="16">Complex I is composed of 45 different subunits. Interacts with BCAP31.</text>
</comment>
<comment type="subcellular location">
    <subcellularLocation>
        <location evidence="2">Mitochondrion inner membrane</location>
        <topology evidence="2">Single-pass membrane protein</topology>
    </subcellularLocation>
</comment>
<dbReference type="EMBL" id="UZAM01010116">
    <property type="protein sequence ID" value="VDP11027.1"/>
    <property type="molecule type" value="Genomic_DNA"/>
</dbReference>
<evidence type="ECO:0000256" key="16">
    <source>
        <dbReference type="ARBA" id="ARBA00046528"/>
    </source>
</evidence>